<sequence length="82" mass="9651">MGEDEYSGKERRRNLELRERLDELFDLARELYNESINMSQEELDDARARIEWLAEEIYAAAVYGPIEQRSRRRDDPGSGGDE</sequence>
<dbReference type="Proteomes" id="UP000702544">
    <property type="component" value="Unassembled WGS sequence"/>
</dbReference>
<feature type="coiled-coil region" evidence="1">
    <location>
        <begin position="14"/>
        <end position="56"/>
    </location>
</feature>
<keyword evidence="1" id="KW-0175">Coiled coil</keyword>
<evidence type="ECO:0000256" key="1">
    <source>
        <dbReference type="SAM" id="Coils"/>
    </source>
</evidence>
<accession>A0AAE4Z831</accession>
<evidence type="ECO:0000313" key="2">
    <source>
        <dbReference type="EMBL" id="NIR74713.1"/>
    </source>
</evidence>
<name>A0AAE4Z831_9BACT</name>
<proteinExistence type="predicted"/>
<comment type="caution">
    <text evidence="2">The sequence shown here is derived from an EMBL/GenBank/DDBJ whole genome shotgun (WGS) entry which is preliminary data.</text>
</comment>
<reference evidence="2 3" key="1">
    <citation type="submission" date="2020-01" db="EMBL/GenBank/DDBJ databases">
        <title>Genomes assembled from Gulf of Kutch pelagic sediment metagenomes.</title>
        <authorList>
            <person name="Chandrashekar M."/>
            <person name="Mahajan M.S."/>
            <person name="Dave K.J."/>
            <person name="Vatsa P."/>
            <person name="Nathani N.M."/>
        </authorList>
    </citation>
    <scope>NUCLEOTIDE SEQUENCE [LARGE SCALE GENOMIC DNA]</scope>
    <source>
        <strain evidence="2">KS3-K002</strain>
    </source>
</reference>
<gene>
    <name evidence="2" type="ORF">GWO12_06325</name>
</gene>
<dbReference type="EMBL" id="JAACAK010000047">
    <property type="protein sequence ID" value="NIR74713.1"/>
    <property type="molecule type" value="Genomic_DNA"/>
</dbReference>
<dbReference type="AlphaFoldDB" id="A0AAE4Z831"/>
<protein>
    <submittedName>
        <fullName evidence="2">Uncharacterized protein</fullName>
    </submittedName>
</protein>
<evidence type="ECO:0000313" key="3">
    <source>
        <dbReference type="Proteomes" id="UP000702544"/>
    </source>
</evidence>
<organism evidence="2 3">
    <name type="scientific">Candidatus Kutchimonas denitrificans</name>
    <dbReference type="NCBI Taxonomy" id="3056748"/>
    <lineage>
        <taxon>Bacteria</taxon>
        <taxon>Pseudomonadati</taxon>
        <taxon>Gemmatimonadota</taxon>
        <taxon>Gemmatimonadia</taxon>
        <taxon>Candidatus Palauibacterales</taxon>
        <taxon>Candidatus Palauibacteraceae</taxon>
        <taxon>Candidatus Kutchimonas</taxon>
    </lineage>
</organism>